<dbReference type="GO" id="GO:0007017">
    <property type="term" value="P:microtubule-based process"/>
    <property type="evidence" value="ECO:0007669"/>
    <property type="project" value="InterPro"/>
</dbReference>
<comment type="caution">
    <text evidence="9">The sequence shown here is derived from an EMBL/GenBank/DDBJ whole genome shotgun (WGS) entry which is preliminary data.</text>
</comment>
<dbReference type="Gene3D" id="3.40.50.1440">
    <property type="entry name" value="Tubulin/FtsZ, GTPase domain"/>
    <property type="match status" value="1"/>
</dbReference>
<feature type="domain" description="Tubulin/FtsZ GTPase" evidence="8">
    <location>
        <begin position="58"/>
        <end position="163"/>
    </location>
</feature>
<dbReference type="SUPFAM" id="SSF52490">
    <property type="entry name" value="Tubulin nucleotide-binding domain-like"/>
    <property type="match status" value="1"/>
</dbReference>
<evidence type="ECO:0000256" key="2">
    <source>
        <dbReference type="ARBA" id="ARBA00009636"/>
    </source>
</evidence>
<keyword evidence="5" id="KW-0547">Nucleotide-binding</keyword>
<protein>
    <recommendedName>
        <fullName evidence="8">Tubulin/FtsZ GTPase domain-containing protein</fullName>
    </recommendedName>
</protein>
<evidence type="ECO:0000256" key="5">
    <source>
        <dbReference type="ARBA" id="ARBA00022741"/>
    </source>
</evidence>
<gene>
    <name evidence="9" type="ORF">QTO34_017031</name>
</gene>
<name>A0AA40I132_CNENI</name>
<evidence type="ECO:0000256" key="1">
    <source>
        <dbReference type="ARBA" id="ARBA00004245"/>
    </source>
</evidence>
<keyword evidence="4" id="KW-0493">Microtubule</keyword>
<evidence type="ECO:0000256" key="6">
    <source>
        <dbReference type="ARBA" id="ARBA00023134"/>
    </source>
</evidence>
<dbReference type="GO" id="GO:0005525">
    <property type="term" value="F:GTP binding"/>
    <property type="evidence" value="ECO:0007669"/>
    <property type="project" value="UniProtKB-KW"/>
</dbReference>
<keyword evidence="6" id="KW-0342">GTP-binding</keyword>
<comment type="subcellular location">
    <subcellularLocation>
        <location evidence="1">Cytoplasm</location>
        <location evidence="1">Cytoskeleton</location>
    </subcellularLocation>
</comment>
<dbReference type="Proteomes" id="UP001177744">
    <property type="component" value="Unassembled WGS sequence"/>
</dbReference>
<evidence type="ECO:0000259" key="8">
    <source>
        <dbReference type="Pfam" id="PF00091"/>
    </source>
</evidence>
<dbReference type="Pfam" id="PF00091">
    <property type="entry name" value="Tubulin"/>
    <property type="match status" value="1"/>
</dbReference>
<dbReference type="PANTHER" id="PTHR36527">
    <property type="entry name" value="OS01G0282866 PROTEIN"/>
    <property type="match status" value="1"/>
</dbReference>
<dbReference type="InterPro" id="IPR003008">
    <property type="entry name" value="Tubulin_FtsZ_GTPase"/>
</dbReference>
<reference evidence="9" key="1">
    <citation type="submission" date="2023-06" db="EMBL/GenBank/DDBJ databases">
        <title>Reference genome for the Northern bat (Eptesicus nilssonii), a most northern bat species.</title>
        <authorList>
            <person name="Laine V.N."/>
            <person name="Pulliainen A.T."/>
            <person name="Lilley T.M."/>
        </authorList>
    </citation>
    <scope>NUCLEOTIDE SEQUENCE</scope>
    <source>
        <strain evidence="9">BLF_Eptnil</strain>
        <tissue evidence="9">Kidney</tissue>
    </source>
</reference>
<dbReference type="GO" id="GO:0005874">
    <property type="term" value="C:microtubule"/>
    <property type="evidence" value="ECO:0007669"/>
    <property type="project" value="UniProtKB-KW"/>
</dbReference>
<dbReference type="InterPro" id="IPR036525">
    <property type="entry name" value="Tubulin/FtsZ_GTPase_sf"/>
</dbReference>
<accession>A0AA40I132</accession>
<dbReference type="PANTHER" id="PTHR36527:SF3">
    <property type="entry name" value="OS01G0282866 PROTEIN"/>
    <property type="match status" value="1"/>
</dbReference>
<dbReference type="EMBL" id="JAULJE010000007">
    <property type="protein sequence ID" value="KAK1340641.1"/>
    <property type="molecule type" value="Genomic_DNA"/>
</dbReference>
<comment type="similarity">
    <text evidence="2">Belongs to the tubulin family.</text>
</comment>
<evidence type="ECO:0000256" key="7">
    <source>
        <dbReference type="ARBA" id="ARBA00023212"/>
    </source>
</evidence>
<keyword evidence="7" id="KW-0206">Cytoskeleton</keyword>
<dbReference type="AlphaFoldDB" id="A0AA40I132"/>
<keyword evidence="3" id="KW-0963">Cytoplasm</keyword>
<evidence type="ECO:0000313" key="10">
    <source>
        <dbReference type="Proteomes" id="UP001177744"/>
    </source>
</evidence>
<evidence type="ECO:0000256" key="4">
    <source>
        <dbReference type="ARBA" id="ARBA00022701"/>
    </source>
</evidence>
<proteinExistence type="inferred from homology"/>
<sequence>MWPEVPCQAPRGHPVEYLVNLFLLDYLTLAYFEITILISDTPLPCLPQLPTTGRSWREIMHIQVRQCGSKIQGQVLGEYRPQWQLFGGLDLQLECINVYYNKASSHKYVPRAILMDLEPGTMDSVSDLGLSGISSGLTTLFLVRVGPSNSWAKGYSMKGAELVNCLGHGAEWV</sequence>
<evidence type="ECO:0000256" key="3">
    <source>
        <dbReference type="ARBA" id="ARBA00022490"/>
    </source>
</evidence>
<dbReference type="InterPro" id="IPR000217">
    <property type="entry name" value="Tubulin"/>
</dbReference>
<organism evidence="9 10">
    <name type="scientific">Cnephaeus nilssonii</name>
    <name type="common">Northern bat</name>
    <name type="synonym">Eptesicus nilssonii</name>
    <dbReference type="NCBI Taxonomy" id="3371016"/>
    <lineage>
        <taxon>Eukaryota</taxon>
        <taxon>Metazoa</taxon>
        <taxon>Chordata</taxon>
        <taxon>Craniata</taxon>
        <taxon>Vertebrata</taxon>
        <taxon>Euteleostomi</taxon>
        <taxon>Mammalia</taxon>
        <taxon>Eutheria</taxon>
        <taxon>Laurasiatheria</taxon>
        <taxon>Chiroptera</taxon>
        <taxon>Yangochiroptera</taxon>
        <taxon>Vespertilionidae</taxon>
        <taxon>Cnephaeus</taxon>
    </lineage>
</organism>
<dbReference type="PRINTS" id="PR01161">
    <property type="entry name" value="TUBULIN"/>
</dbReference>
<evidence type="ECO:0000313" key="9">
    <source>
        <dbReference type="EMBL" id="KAK1340641.1"/>
    </source>
</evidence>
<keyword evidence="10" id="KW-1185">Reference proteome</keyword>